<protein>
    <submittedName>
        <fullName evidence="1">Uncharacterized protein</fullName>
    </submittedName>
</protein>
<organism evidence="1 2">
    <name type="scientific">Phaeobacter gallaeciensis</name>
    <dbReference type="NCBI Taxonomy" id="60890"/>
    <lineage>
        <taxon>Bacteria</taxon>
        <taxon>Pseudomonadati</taxon>
        <taxon>Pseudomonadota</taxon>
        <taxon>Alphaproteobacteria</taxon>
        <taxon>Rhodobacterales</taxon>
        <taxon>Roseobacteraceae</taxon>
        <taxon>Phaeobacter</taxon>
    </lineage>
</organism>
<name>A0A366X6V7_9RHOB</name>
<proteinExistence type="predicted"/>
<dbReference type="OrthoDB" id="2941346at2"/>
<dbReference type="AlphaFoldDB" id="A0A366X6V7"/>
<dbReference type="EMBL" id="QOCE01000005">
    <property type="protein sequence ID" value="RBW61445.1"/>
    <property type="molecule type" value="Genomic_DNA"/>
</dbReference>
<dbReference type="Proteomes" id="UP000252706">
    <property type="component" value="Unassembled WGS sequence"/>
</dbReference>
<sequence length="232" mass="25742">MTPENTAPESLWLIPDTLEGFDLDGAIWGLERTSDNDVEYSRADLYPNPPASPQIWGIDLAKPGADQTVITAFHADDLAVDRFAAAMKSKLKHAREVKHRSGWETADCEDDFLAFELIDHLTKANKGTFEDIANYAMMLHQRGTSPHTLAATFHTYLANGEFPPEVSEECALEILKSKGYEIYKGLPDFTTMNAESLRHWHTKMSAWGIDQHHAKVTAIAAIESALADQGEA</sequence>
<accession>A0A366X6V7</accession>
<comment type="caution">
    <text evidence="1">The sequence shown here is derived from an EMBL/GenBank/DDBJ whole genome shotgun (WGS) entry which is preliminary data.</text>
</comment>
<reference evidence="1 2" key="1">
    <citation type="submission" date="2018-07" db="EMBL/GenBank/DDBJ databases">
        <title>Modular assembly of carbohydrate-degrading microbial communities in the ocean.</title>
        <authorList>
            <person name="Enke T.N."/>
            <person name="Datta M.S."/>
            <person name="Schwartzman J.A."/>
            <person name="Cermak N."/>
            <person name="Schmitz D.A."/>
            <person name="Barrere J."/>
            <person name="Cordero O.X."/>
        </authorList>
    </citation>
    <scope>NUCLEOTIDE SEQUENCE [LARGE SCALE GENOMIC DNA]</scope>
    <source>
        <strain evidence="1 2">C3M10</strain>
    </source>
</reference>
<evidence type="ECO:0000313" key="2">
    <source>
        <dbReference type="Proteomes" id="UP000252706"/>
    </source>
</evidence>
<gene>
    <name evidence="1" type="ORF">DS909_01650</name>
</gene>
<evidence type="ECO:0000313" key="1">
    <source>
        <dbReference type="EMBL" id="RBW61445.1"/>
    </source>
</evidence>
<dbReference type="RefSeq" id="WP_113821706.1">
    <property type="nucleotide sequence ID" value="NZ_QOCE01000005.1"/>
</dbReference>